<name>A0A4R9K7N4_9LEPT</name>
<protein>
    <submittedName>
        <fullName evidence="2">Uncharacterized protein</fullName>
    </submittedName>
</protein>
<proteinExistence type="predicted"/>
<feature type="transmembrane region" description="Helical" evidence="1">
    <location>
        <begin position="81"/>
        <end position="103"/>
    </location>
</feature>
<dbReference type="RefSeq" id="WP_135622097.1">
    <property type="nucleotide sequence ID" value="NZ_RQGD01000010.1"/>
</dbReference>
<evidence type="ECO:0000313" key="2">
    <source>
        <dbReference type="EMBL" id="TGL62315.1"/>
    </source>
</evidence>
<keyword evidence="1" id="KW-0472">Membrane</keyword>
<keyword evidence="1" id="KW-0812">Transmembrane</keyword>
<evidence type="ECO:0000256" key="1">
    <source>
        <dbReference type="SAM" id="Phobius"/>
    </source>
</evidence>
<reference evidence="2" key="1">
    <citation type="journal article" date="2019" name="PLoS Negl. Trop. Dis.">
        <title>Revisiting the worldwide diversity of Leptospira species in the environment.</title>
        <authorList>
            <person name="Vincent A.T."/>
            <person name="Schiettekatte O."/>
            <person name="Bourhy P."/>
            <person name="Veyrier F.J."/>
            <person name="Picardeau M."/>
        </authorList>
    </citation>
    <scope>NUCLEOTIDE SEQUENCE [LARGE SCALE GENOMIC DNA]</scope>
    <source>
        <strain evidence="2">201702476</strain>
    </source>
</reference>
<evidence type="ECO:0000313" key="3">
    <source>
        <dbReference type="Proteomes" id="UP000297693"/>
    </source>
</evidence>
<accession>A0A4R9K7N4</accession>
<dbReference type="Proteomes" id="UP000297693">
    <property type="component" value="Unassembled WGS sequence"/>
</dbReference>
<comment type="caution">
    <text evidence="2">The sequence shown here is derived from an EMBL/GenBank/DDBJ whole genome shotgun (WGS) entry which is preliminary data.</text>
</comment>
<keyword evidence="3" id="KW-1185">Reference proteome</keyword>
<gene>
    <name evidence="2" type="ORF">EHQ58_03710</name>
</gene>
<feature type="transmembrane region" description="Helical" evidence="1">
    <location>
        <begin position="47"/>
        <end position="69"/>
    </location>
</feature>
<sequence>MKKNLLLTGLTFLGLAFLETIINQFLLKGIYTELNGLWRTSEELGNLAPIFMLIYLVVSLGFASIFLRAYAGGGILEGVKIGFMIGVISRFWYAYTNFIVLPIPHTLAIQWFLFGLIEMMLLGMVCAMLVDKLAKKA</sequence>
<organism evidence="2 3">
    <name type="scientific">Leptospira ognonensis</name>
    <dbReference type="NCBI Taxonomy" id="2484945"/>
    <lineage>
        <taxon>Bacteria</taxon>
        <taxon>Pseudomonadati</taxon>
        <taxon>Spirochaetota</taxon>
        <taxon>Spirochaetia</taxon>
        <taxon>Leptospirales</taxon>
        <taxon>Leptospiraceae</taxon>
        <taxon>Leptospira</taxon>
    </lineage>
</organism>
<dbReference type="EMBL" id="RQGD01000010">
    <property type="protein sequence ID" value="TGL62315.1"/>
    <property type="molecule type" value="Genomic_DNA"/>
</dbReference>
<dbReference type="AlphaFoldDB" id="A0A4R9K7N4"/>
<feature type="transmembrane region" description="Helical" evidence="1">
    <location>
        <begin position="109"/>
        <end position="130"/>
    </location>
</feature>
<keyword evidence="1" id="KW-1133">Transmembrane helix</keyword>
<dbReference type="OrthoDB" id="342884at2"/>